<dbReference type="EMBL" id="LCJQ01000015">
    <property type="protein sequence ID" value="KKT81165.1"/>
    <property type="molecule type" value="Genomic_DNA"/>
</dbReference>
<feature type="domain" description="Nucleotidyl transferase" evidence="3">
    <location>
        <begin position="3"/>
        <end position="223"/>
    </location>
</feature>
<dbReference type="GO" id="GO:0016779">
    <property type="term" value="F:nucleotidyltransferase activity"/>
    <property type="evidence" value="ECO:0007669"/>
    <property type="project" value="UniProtKB-KW"/>
</dbReference>
<evidence type="ECO:0000256" key="1">
    <source>
        <dbReference type="ARBA" id="ARBA00022679"/>
    </source>
</evidence>
<protein>
    <submittedName>
        <fullName evidence="4">Nucleotidyl transferase</fullName>
    </submittedName>
</protein>
<reference evidence="4 5" key="1">
    <citation type="journal article" date="2015" name="Nature">
        <title>rRNA introns, odd ribosomes, and small enigmatic genomes across a large radiation of phyla.</title>
        <authorList>
            <person name="Brown C.T."/>
            <person name="Hug L.A."/>
            <person name="Thomas B.C."/>
            <person name="Sharon I."/>
            <person name="Castelle C.J."/>
            <person name="Singh A."/>
            <person name="Wilkins M.J."/>
            <person name="Williams K.H."/>
            <person name="Banfield J.F."/>
        </authorList>
    </citation>
    <scope>NUCLEOTIDE SEQUENCE [LARGE SCALE GENOMIC DNA]</scope>
</reference>
<organism evidence="4 5">
    <name type="scientific">Candidatus Azambacteria bacterium GW2011_GWA1_44_9</name>
    <dbReference type="NCBI Taxonomy" id="1618610"/>
    <lineage>
        <taxon>Bacteria</taxon>
        <taxon>Candidatus Azamiibacteriota</taxon>
    </lineage>
</organism>
<dbReference type="Proteomes" id="UP000034595">
    <property type="component" value="Unassembled WGS sequence"/>
</dbReference>
<dbReference type="InterPro" id="IPR005835">
    <property type="entry name" value="NTP_transferase_dom"/>
</dbReference>
<dbReference type="CDD" id="cd04181">
    <property type="entry name" value="NTP_transferase"/>
    <property type="match status" value="1"/>
</dbReference>
<dbReference type="PANTHER" id="PTHR43584:SF8">
    <property type="entry name" value="N-ACETYLMURAMATE ALPHA-1-PHOSPHATE URIDYLYLTRANSFERASE"/>
    <property type="match status" value="1"/>
</dbReference>
<dbReference type="SUPFAM" id="SSF53448">
    <property type="entry name" value="Nucleotide-diphospho-sugar transferases"/>
    <property type="match status" value="1"/>
</dbReference>
<dbReference type="InterPro" id="IPR029044">
    <property type="entry name" value="Nucleotide-diphossugar_trans"/>
</dbReference>
<comment type="caution">
    <text evidence="4">The sequence shown here is derived from an EMBL/GenBank/DDBJ whole genome shotgun (WGS) entry which is preliminary data.</text>
</comment>
<accession>A0A0G1KC94</accession>
<evidence type="ECO:0000313" key="5">
    <source>
        <dbReference type="Proteomes" id="UP000034595"/>
    </source>
</evidence>
<proteinExistence type="predicted"/>
<dbReference type="InterPro" id="IPR050065">
    <property type="entry name" value="GlmU-like"/>
</dbReference>
<keyword evidence="2" id="KW-0548">Nucleotidyltransferase</keyword>
<name>A0A0G1KC94_9BACT</name>
<dbReference type="PANTHER" id="PTHR43584">
    <property type="entry name" value="NUCLEOTIDYL TRANSFERASE"/>
    <property type="match status" value="1"/>
</dbReference>
<dbReference type="AlphaFoldDB" id="A0A0G1KC94"/>
<evidence type="ECO:0000256" key="2">
    <source>
        <dbReference type="ARBA" id="ARBA00022695"/>
    </source>
</evidence>
<keyword evidence="1 4" id="KW-0808">Transferase</keyword>
<sequence length="227" mass="25715">MQAIILAAGRGTRLAPLTNTIPKPLIPVQGRPILEHIIKALPPQIDEVIIVVGYKGDALKKYFGTYYDQRKITYADQGEIMGTYGALCSAKQYIHSGSFLVMGADDIQDKEALEKMIILPLAFGIQVKKLPSRNYLIVDVEKERVRGFRRPTEKEFENPQPLATGTYILDERLWDYSPVEVAGGEYGLPQTIVPMLQDYKFQAVEMPYWVQINSHDELAEAEQMTFY</sequence>
<evidence type="ECO:0000259" key="3">
    <source>
        <dbReference type="Pfam" id="PF00483"/>
    </source>
</evidence>
<dbReference type="Pfam" id="PF00483">
    <property type="entry name" value="NTP_transferase"/>
    <property type="match status" value="1"/>
</dbReference>
<gene>
    <name evidence="4" type="ORF">UW78_C0015G0009</name>
</gene>
<dbReference type="Gene3D" id="3.90.550.10">
    <property type="entry name" value="Spore Coat Polysaccharide Biosynthesis Protein SpsA, Chain A"/>
    <property type="match status" value="1"/>
</dbReference>
<evidence type="ECO:0000313" key="4">
    <source>
        <dbReference type="EMBL" id="KKT81165.1"/>
    </source>
</evidence>